<gene>
    <name evidence="2" type="ORF">Sradi_0915900</name>
</gene>
<evidence type="ECO:0000313" key="2">
    <source>
        <dbReference type="EMBL" id="KAL0423811.1"/>
    </source>
</evidence>
<dbReference type="EMBL" id="JACGWJ010000004">
    <property type="protein sequence ID" value="KAL0423811.1"/>
    <property type="molecule type" value="Genomic_DNA"/>
</dbReference>
<comment type="caution">
    <text evidence="2">The sequence shown here is derived from an EMBL/GenBank/DDBJ whole genome shotgun (WGS) entry which is preliminary data.</text>
</comment>
<accession>A0AAW2V604</accession>
<reference evidence="2" key="2">
    <citation type="journal article" date="2024" name="Plant">
        <title>Genomic evolution and insights into agronomic trait innovations of Sesamum species.</title>
        <authorList>
            <person name="Miao H."/>
            <person name="Wang L."/>
            <person name="Qu L."/>
            <person name="Liu H."/>
            <person name="Sun Y."/>
            <person name="Le M."/>
            <person name="Wang Q."/>
            <person name="Wei S."/>
            <person name="Zheng Y."/>
            <person name="Lin W."/>
            <person name="Duan Y."/>
            <person name="Cao H."/>
            <person name="Xiong S."/>
            <person name="Wang X."/>
            <person name="Wei L."/>
            <person name="Li C."/>
            <person name="Ma Q."/>
            <person name="Ju M."/>
            <person name="Zhao R."/>
            <person name="Li G."/>
            <person name="Mu C."/>
            <person name="Tian Q."/>
            <person name="Mei H."/>
            <person name="Zhang T."/>
            <person name="Gao T."/>
            <person name="Zhang H."/>
        </authorList>
    </citation>
    <scope>NUCLEOTIDE SEQUENCE</scope>
    <source>
        <strain evidence="2">G02</strain>
    </source>
</reference>
<feature type="region of interest" description="Disordered" evidence="1">
    <location>
        <begin position="37"/>
        <end position="62"/>
    </location>
</feature>
<sequence>MEEHKEVGLDLEACTPMANSRPHVPWQVRGKGRLASAHPMANTRPHPMLSSTGRGNDCAPHGELEAANPMVLQAMC</sequence>
<name>A0AAW2V604_SESRA</name>
<organism evidence="2">
    <name type="scientific">Sesamum radiatum</name>
    <name type="common">Black benniseed</name>
    <dbReference type="NCBI Taxonomy" id="300843"/>
    <lineage>
        <taxon>Eukaryota</taxon>
        <taxon>Viridiplantae</taxon>
        <taxon>Streptophyta</taxon>
        <taxon>Embryophyta</taxon>
        <taxon>Tracheophyta</taxon>
        <taxon>Spermatophyta</taxon>
        <taxon>Magnoliopsida</taxon>
        <taxon>eudicotyledons</taxon>
        <taxon>Gunneridae</taxon>
        <taxon>Pentapetalae</taxon>
        <taxon>asterids</taxon>
        <taxon>lamiids</taxon>
        <taxon>Lamiales</taxon>
        <taxon>Pedaliaceae</taxon>
        <taxon>Sesamum</taxon>
    </lineage>
</organism>
<evidence type="ECO:0000256" key="1">
    <source>
        <dbReference type="SAM" id="MobiDB-lite"/>
    </source>
</evidence>
<dbReference type="AlphaFoldDB" id="A0AAW2V604"/>
<reference evidence="2" key="1">
    <citation type="submission" date="2020-06" db="EMBL/GenBank/DDBJ databases">
        <authorList>
            <person name="Li T."/>
            <person name="Hu X."/>
            <person name="Zhang T."/>
            <person name="Song X."/>
            <person name="Zhang H."/>
            <person name="Dai N."/>
            <person name="Sheng W."/>
            <person name="Hou X."/>
            <person name="Wei L."/>
        </authorList>
    </citation>
    <scope>NUCLEOTIDE SEQUENCE</scope>
    <source>
        <strain evidence="2">G02</strain>
        <tissue evidence="2">Leaf</tissue>
    </source>
</reference>
<proteinExistence type="predicted"/>
<protein>
    <submittedName>
        <fullName evidence="2">Uncharacterized protein</fullName>
    </submittedName>
</protein>